<keyword evidence="2" id="KW-1185">Reference proteome</keyword>
<dbReference type="Proteomes" id="UP000289340">
    <property type="component" value="Chromosome 15"/>
</dbReference>
<gene>
    <name evidence="1" type="ORF">D0Y65_040664</name>
</gene>
<evidence type="ECO:0000313" key="2">
    <source>
        <dbReference type="Proteomes" id="UP000289340"/>
    </source>
</evidence>
<evidence type="ECO:0000313" key="1">
    <source>
        <dbReference type="EMBL" id="RZB64202.1"/>
    </source>
</evidence>
<name>A0A445GSL3_GLYSO</name>
<dbReference type="AlphaFoldDB" id="A0A445GSL3"/>
<accession>A0A445GSL3</accession>
<feature type="non-terminal residue" evidence="1">
    <location>
        <position position="1"/>
    </location>
</feature>
<comment type="caution">
    <text evidence="1">The sequence shown here is derived from an EMBL/GenBank/DDBJ whole genome shotgun (WGS) entry which is preliminary data.</text>
</comment>
<protein>
    <submittedName>
        <fullName evidence="1">Uncharacterized protein</fullName>
    </submittedName>
</protein>
<dbReference type="EMBL" id="QZWG01000015">
    <property type="protein sequence ID" value="RZB64202.1"/>
    <property type="molecule type" value="Genomic_DNA"/>
</dbReference>
<sequence length="64" mass="7076">IGKSRVRDENLHEFVSGQVFLVDGRHVGVVDFGQSPVYGLDFLVRGVGGNIKNIVKRRARGLQI</sequence>
<proteinExistence type="predicted"/>
<organism evidence="1 2">
    <name type="scientific">Glycine soja</name>
    <name type="common">Wild soybean</name>
    <dbReference type="NCBI Taxonomy" id="3848"/>
    <lineage>
        <taxon>Eukaryota</taxon>
        <taxon>Viridiplantae</taxon>
        <taxon>Streptophyta</taxon>
        <taxon>Embryophyta</taxon>
        <taxon>Tracheophyta</taxon>
        <taxon>Spermatophyta</taxon>
        <taxon>Magnoliopsida</taxon>
        <taxon>eudicotyledons</taxon>
        <taxon>Gunneridae</taxon>
        <taxon>Pentapetalae</taxon>
        <taxon>rosids</taxon>
        <taxon>fabids</taxon>
        <taxon>Fabales</taxon>
        <taxon>Fabaceae</taxon>
        <taxon>Papilionoideae</taxon>
        <taxon>50 kb inversion clade</taxon>
        <taxon>NPAAA clade</taxon>
        <taxon>indigoferoid/millettioid clade</taxon>
        <taxon>Phaseoleae</taxon>
        <taxon>Glycine</taxon>
        <taxon>Glycine subgen. Soja</taxon>
    </lineage>
</organism>
<reference evidence="1 2" key="1">
    <citation type="submission" date="2018-09" db="EMBL/GenBank/DDBJ databases">
        <title>A high-quality reference genome of wild soybean provides a powerful tool to mine soybean genomes.</title>
        <authorList>
            <person name="Xie M."/>
            <person name="Chung C.Y.L."/>
            <person name="Li M.-W."/>
            <person name="Wong F.-L."/>
            <person name="Chan T.-F."/>
            <person name="Lam H.-M."/>
        </authorList>
    </citation>
    <scope>NUCLEOTIDE SEQUENCE [LARGE SCALE GENOMIC DNA]</scope>
    <source>
        <strain evidence="2">cv. W05</strain>
        <tissue evidence="1">Hypocotyl of etiolated seedlings</tissue>
    </source>
</reference>